<dbReference type="Proteomes" id="UP000324800">
    <property type="component" value="Unassembled WGS sequence"/>
</dbReference>
<keyword evidence="1" id="KW-0472">Membrane</keyword>
<keyword evidence="1" id="KW-0812">Transmembrane</keyword>
<proteinExistence type="predicted"/>
<dbReference type="EMBL" id="SNRW01015315">
    <property type="protein sequence ID" value="KAA6370505.1"/>
    <property type="molecule type" value="Genomic_DNA"/>
</dbReference>
<evidence type="ECO:0000256" key="1">
    <source>
        <dbReference type="SAM" id="Phobius"/>
    </source>
</evidence>
<accession>A0A5J4ULB0</accession>
<protein>
    <submittedName>
        <fullName evidence="2">Uncharacterized protein</fullName>
    </submittedName>
</protein>
<sequence>MLIILTLFLSFIQGQEIINLEPNKPRCQLFINVSRETPLFFQTPNARQDRALMYLLSWPAGFPAEFYGNFADFGEIPTELGFSYDDKIIWRPGYKPILVVTAKPQYADYGADGTNTLVPFQAIPLTNFGGIPTIQFPLIVVIIITVIFSAIIAYNASCSEKGAKFFRTLFAESVKESNKQE</sequence>
<dbReference type="AlphaFoldDB" id="A0A5J4ULB0"/>
<evidence type="ECO:0000313" key="2">
    <source>
        <dbReference type="EMBL" id="KAA6370505.1"/>
    </source>
</evidence>
<name>A0A5J4ULB0_9EUKA</name>
<dbReference type="OrthoDB" id="10555545at2759"/>
<reference evidence="2 3" key="1">
    <citation type="submission" date="2019-03" db="EMBL/GenBank/DDBJ databases">
        <title>Single cell metagenomics reveals metabolic interactions within the superorganism composed of flagellate Streblomastix strix and complex community of Bacteroidetes bacteria on its surface.</title>
        <authorList>
            <person name="Treitli S.C."/>
            <person name="Kolisko M."/>
            <person name="Husnik F."/>
            <person name="Keeling P."/>
            <person name="Hampl V."/>
        </authorList>
    </citation>
    <scope>NUCLEOTIDE SEQUENCE [LARGE SCALE GENOMIC DNA]</scope>
    <source>
        <strain evidence="2">ST1C</strain>
    </source>
</reference>
<feature type="transmembrane region" description="Helical" evidence="1">
    <location>
        <begin position="136"/>
        <end position="157"/>
    </location>
</feature>
<organism evidence="2 3">
    <name type="scientific">Streblomastix strix</name>
    <dbReference type="NCBI Taxonomy" id="222440"/>
    <lineage>
        <taxon>Eukaryota</taxon>
        <taxon>Metamonada</taxon>
        <taxon>Preaxostyla</taxon>
        <taxon>Oxymonadida</taxon>
        <taxon>Streblomastigidae</taxon>
        <taxon>Streblomastix</taxon>
    </lineage>
</organism>
<keyword evidence="1" id="KW-1133">Transmembrane helix</keyword>
<comment type="caution">
    <text evidence="2">The sequence shown here is derived from an EMBL/GenBank/DDBJ whole genome shotgun (WGS) entry which is preliminary data.</text>
</comment>
<evidence type="ECO:0000313" key="3">
    <source>
        <dbReference type="Proteomes" id="UP000324800"/>
    </source>
</evidence>
<gene>
    <name evidence="2" type="ORF">EZS28_033969</name>
</gene>